<evidence type="ECO:0000256" key="2">
    <source>
        <dbReference type="ARBA" id="ARBA00011738"/>
    </source>
</evidence>
<dbReference type="EMBL" id="JARQZJ010000099">
    <property type="protein sequence ID" value="KAK9886227.1"/>
    <property type="molecule type" value="Genomic_DNA"/>
</dbReference>
<dbReference type="PANTHER" id="PTHR10353:SF36">
    <property type="entry name" value="LP05116P"/>
    <property type="match status" value="1"/>
</dbReference>
<dbReference type="Proteomes" id="UP001431783">
    <property type="component" value="Unassembled WGS sequence"/>
</dbReference>
<keyword evidence="9" id="KW-1185">Reference proteome</keyword>
<evidence type="ECO:0000313" key="9">
    <source>
        <dbReference type="Proteomes" id="UP001431783"/>
    </source>
</evidence>
<dbReference type="PANTHER" id="PTHR10353">
    <property type="entry name" value="GLYCOSYL HYDROLASE"/>
    <property type="match status" value="1"/>
</dbReference>
<dbReference type="Gene3D" id="3.20.20.80">
    <property type="entry name" value="Glycosidases"/>
    <property type="match status" value="1"/>
</dbReference>
<comment type="caution">
    <text evidence="8">The sequence shown here is derived from an EMBL/GenBank/DDBJ whole genome shotgun (WGS) entry which is preliminary data.</text>
</comment>
<feature type="signal peptide" evidence="7">
    <location>
        <begin position="1"/>
        <end position="17"/>
    </location>
</feature>
<dbReference type="Pfam" id="PF00232">
    <property type="entry name" value="Glyco_hydro_1"/>
    <property type="match status" value="1"/>
</dbReference>
<name>A0AAW1URW8_9CUCU</name>
<dbReference type="InterPro" id="IPR033132">
    <property type="entry name" value="GH_1_N_CS"/>
</dbReference>
<reference evidence="8 9" key="1">
    <citation type="submission" date="2023-03" db="EMBL/GenBank/DDBJ databases">
        <title>Genome insight into feeding habits of ladybird beetles.</title>
        <authorList>
            <person name="Li H.-S."/>
            <person name="Huang Y.-H."/>
            <person name="Pang H."/>
        </authorList>
    </citation>
    <scope>NUCLEOTIDE SEQUENCE [LARGE SCALE GENOMIC DNA]</scope>
    <source>
        <strain evidence="8">SYSU_2023b</strain>
        <tissue evidence="8">Whole body</tissue>
    </source>
</reference>
<dbReference type="AlphaFoldDB" id="A0AAW1URW8"/>
<comment type="subunit">
    <text evidence="2">Homodimer.</text>
</comment>
<dbReference type="FunFam" id="3.20.20.80:FF:000013">
    <property type="entry name" value="lactase-phlorizin hydrolase"/>
    <property type="match status" value="1"/>
</dbReference>
<evidence type="ECO:0000256" key="4">
    <source>
        <dbReference type="ARBA" id="ARBA00023180"/>
    </source>
</evidence>
<dbReference type="GO" id="GO:0005975">
    <property type="term" value="P:carbohydrate metabolic process"/>
    <property type="evidence" value="ECO:0007669"/>
    <property type="project" value="InterPro"/>
</dbReference>
<keyword evidence="3" id="KW-0378">Hydrolase</keyword>
<keyword evidence="4" id="KW-0325">Glycoprotein</keyword>
<organism evidence="8 9">
    <name type="scientific">Henosepilachna vigintioctopunctata</name>
    <dbReference type="NCBI Taxonomy" id="420089"/>
    <lineage>
        <taxon>Eukaryota</taxon>
        <taxon>Metazoa</taxon>
        <taxon>Ecdysozoa</taxon>
        <taxon>Arthropoda</taxon>
        <taxon>Hexapoda</taxon>
        <taxon>Insecta</taxon>
        <taxon>Pterygota</taxon>
        <taxon>Neoptera</taxon>
        <taxon>Endopterygota</taxon>
        <taxon>Coleoptera</taxon>
        <taxon>Polyphaga</taxon>
        <taxon>Cucujiformia</taxon>
        <taxon>Coccinelloidea</taxon>
        <taxon>Coccinellidae</taxon>
        <taxon>Epilachninae</taxon>
        <taxon>Epilachnini</taxon>
        <taxon>Henosepilachna</taxon>
    </lineage>
</organism>
<comment type="similarity">
    <text evidence="1 6">Belongs to the glycosyl hydrolase 1 family.</text>
</comment>
<feature type="chain" id="PRO_5043530988" description="Myrosinase 1-like" evidence="7">
    <location>
        <begin position="18"/>
        <end position="490"/>
    </location>
</feature>
<keyword evidence="7" id="KW-0732">Signal</keyword>
<evidence type="ECO:0000256" key="6">
    <source>
        <dbReference type="RuleBase" id="RU003690"/>
    </source>
</evidence>
<dbReference type="PROSITE" id="PS00653">
    <property type="entry name" value="GLYCOSYL_HYDROL_F1_2"/>
    <property type="match status" value="1"/>
</dbReference>
<dbReference type="SUPFAM" id="SSF51445">
    <property type="entry name" value="(Trans)glycosidases"/>
    <property type="match status" value="1"/>
</dbReference>
<evidence type="ECO:0000256" key="7">
    <source>
        <dbReference type="SAM" id="SignalP"/>
    </source>
</evidence>
<protein>
    <recommendedName>
        <fullName evidence="10">Myrosinase 1-like</fullName>
    </recommendedName>
</protein>
<dbReference type="GO" id="GO:0008422">
    <property type="term" value="F:beta-glucosidase activity"/>
    <property type="evidence" value="ECO:0007669"/>
    <property type="project" value="TreeGrafter"/>
</dbReference>
<dbReference type="PRINTS" id="PR00131">
    <property type="entry name" value="GLHYDRLASE1"/>
</dbReference>
<dbReference type="InterPro" id="IPR001360">
    <property type="entry name" value="Glyco_hydro_1"/>
</dbReference>
<evidence type="ECO:0000256" key="3">
    <source>
        <dbReference type="ARBA" id="ARBA00022801"/>
    </source>
</evidence>
<evidence type="ECO:0008006" key="10">
    <source>
        <dbReference type="Google" id="ProtNLM"/>
    </source>
</evidence>
<sequence>MFYIHIFLLLLVQYSYGDVSQRVFPEGFKFGVATAAYQIEGAWNEDGKSENIWDHATHENPEWIDGKTNADVTCDSYHKFKEDVKLMKDLGVNFYRFSISWTRVLPDAVEGSKLNEKGVAYYNNLIDELIANGIEPYVTIFHWDTPQSLETHGGWLNDTIIDNYVYYARQLFISYGDRVKKWITFNEPQQICEQGYETAQKAPFLKLHGVGDYQCFHNVVRAHGKIYRIYDKEFRPVQGGEIGITADAVYAFPKTNSVSDQMAAEQFIEFYYGWFIHPIMIGNYPPIVIERVDELSKQEGRVTSRLPKFTEEEIDMIKGSSDFLGLNHYTTILATFGDPDSFPNPSHDRDCGVLTSRDPSWKPSAAPWLYEVPTGFYHLLLWIKEHYNNPRVIITETGWAGSGEELDDPDRVQYIRNYLSELLKAIYDDGCNVIGYTIWSLMDNFEWTYGYTNKFGLTYIDFEDPNRTRIPRTSYKVYQKIISTRRLISD</sequence>
<evidence type="ECO:0000256" key="5">
    <source>
        <dbReference type="ARBA" id="ARBA00023295"/>
    </source>
</evidence>
<gene>
    <name evidence="8" type="ORF">WA026_015746</name>
</gene>
<evidence type="ECO:0000313" key="8">
    <source>
        <dbReference type="EMBL" id="KAK9886227.1"/>
    </source>
</evidence>
<accession>A0AAW1URW8</accession>
<dbReference type="InterPro" id="IPR017853">
    <property type="entry name" value="GH"/>
</dbReference>
<evidence type="ECO:0000256" key="1">
    <source>
        <dbReference type="ARBA" id="ARBA00010838"/>
    </source>
</evidence>
<proteinExistence type="inferred from homology"/>
<keyword evidence="5" id="KW-0326">Glycosidase</keyword>